<dbReference type="InterPro" id="IPR036866">
    <property type="entry name" value="RibonucZ/Hydroxyglut_hydro"/>
</dbReference>
<name>A0A0R1URL2_9LACO</name>
<dbReference type="PANTHER" id="PTHR42951">
    <property type="entry name" value="METALLO-BETA-LACTAMASE DOMAIN-CONTAINING"/>
    <property type="match status" value="1"/>
</dbReference>
<dbReference type="AlphaFoldDB" id="A0A0R1URL2"/>
<dbReference type="InterPro" id="IPR001279">
    <property type="entry name" value="Metallo-B-lactamas"/>
</dbReference>
<dbReference type="Pfam" id="PF00753">
    <property type="entry name" value="Lactamase_B"/>
    <property type="match status" value="1"/>
</dbReference>
<dbReference type="SUPFAM" id="SSF56281">
    <property type="entry name" value="Metallo-hydrolase/oxidoreductase"/>
    <property type="match status" value="1"/>
</dbReference>
<evidence type="ECO:0000313" key="3">
    <source>
        <dbReference type="Proteomes" id="UP000051580"/>
    </source>
</evidence>
<evidence type="ECO:0000259" key="1">
    <source>
        <dbReference type="SMART" id="SM00849"/>
    </source>
</evidence>
<protein>
    <recommendedName>
        <fullName evidence="1">Metallo-beta-lactamase domain-containing protein</fullName>
    </recommendedName>
</protein>
<dbReference type="STRING" id="1423753.FD28_GL002070"/>
<dbReference type="EMBL" id="AZFS01000044">
    <property type="protein sequence ID" value="KRL95841.1"/>
    <property type="molecule type" value="Genomic_DNA"/>
</dbReference>
<evidence type="ECO:0000313" key="2">
    <source>
        <dbReference type="EMBL" id="KRL95841.1"/>
    </source>
</evidence>
<gene>
    <name evidence="2" type="ORF">FD28_GL002070</name>
</gene>
<dbReference type="PANTHER" id="PTHR42951:SF9">
    <property type="entry name" value="METAL-DEPENDENT HYDROLASE"/>
    <property type="match status" value="1"/>
</dbReference>
<dbReference type="Gene3D" id="3.60.15.10">
    <property type="entry name" value="Ribonuclease Z/Hydroxyacylglutathione hydrolase-like"/>
    <property type="match status" value="1"/>
</dbReference>
<accession>A0A0R1URL2</accession>
<dbReference type="InterPro" id="IPR050855">
    <property type="entry name" value="NDM-1-like"/>
</dbReference>
<sequence length="230" mass="25077">MRRFDQIYQLPFLPHLFPINCYLVDEGADLTLVDTGMSFCTKGILKAIKRLKKPLTRILLTHAHVDHVGSLDAVKAAFPQACVYISTRDAKLLAGDLSLEAPEDQTEIKGGTIQVETKPDKLLTAGDHVGSLTAYLAPGHTPGSMAFYQASSQSLLAGDAFVVQGGLAVAGDKRWRFPFSAAATWSLSTAIKSAERLNQLPIQYLMVGHGKVIQRANRQMDTAISRAKKR</sequence>
<reference evidence="2 3" key="1">
    <citation type="journal article" date="2015" name="Genome Announc.">
        <title>Expanding the biotechnology potential of lactobacilli through comparative genomics of 213 strains and associated genera.</title>
        <authorList>
            <person name="Sun Z."/>
            <person name="Harris H.M."/>
            <person name="McCann A."/>
            <person name="Guo C."/>
            <person name="Argimon S."/>
            <person name="Zhang W."/>
            <person name="Yang X."/>
            <person name="Jeffery I.B."/>
            <person name="Cooney J.C."/>
            <person name="Kagawa T.F."/>
            <person name="Liu W."/>
            <person name="Song Y."/>
            <person name="Salvetti E."/>
            <person name="Wrobel A."/>
            <person name="Rasinkangas P."/>
            <person name="Parkhill J."/>
            <person name="Rea M.C."/>
            <person name="O'Sullivan O."/>
            <person name="Ritari J."/>
            <person name="Douillard F.P."/>
            <person name="Paul Ross R."/>
            <person name="Yang R."/>
            <person name="Briner A.E."/>
            <person name="Felis G.E."/>
            <person name="de Vos W.M."/>
            <person name="Barrangou R."/>
            <person name="Klaenhammer T.R."/>
            <person name="Caufield P.W."/>
            <person name="Cui Y."/>
            <person name="Zhang H."/>
            <person name="O'Toole P.W."/>
        </authorList>
    </citation>
    <scope>NUCLEOTIDE SEQUENCE [LARGE SCALE GENOMIC DNA]</scope>
    <source>
        <strain evidence="2 3">DSM 16381</strain>
    </source>
</reference>
<dbReference type="Proteomes" id="UP000051580">
    <property type="component" value="Unassembled WGS sequence"/>
</dbReference>
<dbReference type="SMART" id="SM00849">
    <property type="entry name" value="Lactamase_B"/>
    <property type="match status" value="1"/>
</dbReference>
<comment type="caution">
    <text evidence="2">The sequence shown here is derived from an EMBL/GenBank/DDBJ whole genome shotgun (WGS) entry which is preliminary data.</text>
</comment>
<proteinExistence type="predicted"/>
<dbReference type="PATRIC" id="fig|1423753.3.peg.2176"/>
<organism evidence="2 3">
    <name type="scientific">Levilactobacillus hammesii DSM 16381</name>
    <dbReference type="NCBI Taxonomy" id="1423753"/>
    <lineage>
        <taxon>Bacteria</taxon>
        <taxon>Bacillati</taxon>
        <taxon>Bacillota</taxon>
        <taxon>Bacilli</taxon>
        <taxon>Lactobacillales</taxon>
        <taxon>Lactobacillaceae</taxon>
        <taxon>Levilactobacillus</taxon>
    </lineage>
</organism>
<feature type="domain" description="Metallo-beta-lactamase" evidence="1">
    <location>
        <begin position="18"/>
        <end position="209"/>
    </location>
</feature>
<keyword evidence="3" id="KW-1185">Reference proteome</keyword>
<dbReference type="CDD" id="cd07721">
    <property type="entry name" value="yflN-like_MBL-fold"/>
    <property type="match status" value="1"/>
</dbReference>